<dbReference type="CDD" id="cd02877">
    <property type="entry name" value="GH18_hevamine_XipI_class_III"/>
    <property type="match status" value="1"/>
</dbReference>
<dbReference type="GO" id="GO:0004568">
    <property type="term" value="F:chitinase activity"/>
    <property type="evidence" value="ECO:0007669"/>
    <property type="project" value="TreeGrafter"/>
</dbReference>
<name>A0AAD6IC25_PENCN</name>
<dbReference type="InterPro" id="IPR045321">
    <property type="entry name" value="Cts1-like"/>
</dbReference>
<dbReference type="InterPro" id="IPR050542">
    <property type="entry name" value="Glycosyl_Hydrlase18_Chitinase"/>
</dbReference>
<dbReference type="PROSITE" id="PS51910">
    <property type="entry name" value="GH18_2"/>
    <property type="match status" value="1"/>
</dbReference>
<dbReference type="AlphaFoldDB" id="A0AAD6IC25"/>
<dbReference type="GO" id="GO:0005576">
    <property type="term" value="C:extracellular region"/>
    <property type="evidence" value="ECO:0007669"/>
    <property type="project" value="TreeGrafter"/>
</dbReference>
<keyword evidence="4" id="KW-0326">Glycosidase</keyword>
<keyword evidence="2" id="KW-0134">Cell wall</keyword>
<dbReference type="Gene3D" id="3.20.20.80">
    <property type="entry name" value="Glycosidases"/>
    <property type="match status" value="1"/>
</dbReference>
<dbReference type="GO" id="GO:0005975">
    <property type="term" value="P:carbohydrate metabolic process"/>
    <property type="evidence" value="ECO:0007669"/>
    <property type="project" value="InterPro"/>
</dbReference>
<dbReference type="SUPFAM" id="SSF51445">
    <property type="entry name" value="(Trans)glycosidases"/>
    <property type="match status" value="1"/>
</dbReference>
<evidence type="ECO:0000256" key="1">
    <source>
        <dbReference type="ARBA" id="ARBA00004191"/>
    </source>
</evidence>
<keyword evidence="2" id="KW-0964">Secreted</keyword>
<feature type="domain" description="GH18" evidence="8">
    <location>
        <begin position="27"/>
        <end position="316"/>
    </location>
</feature>
<protein>
    <submittedName>
        <fullName evidence="9">Chitinase 2</fullName>
    </submittedName>
</protein>
<evidence type="ECO:0000256" key="2">
    <source>
        <dbReference type="ARBA" id="ARBA00022512"/>
    </source>
</evidence>
<evidence type="ECO:0000256" key="7">
    <source>
        <dbReference type="SAM" id="SignalP"/>
    </source>
</evidence>
<comment type="similarity">
    <text evidence="6">Belongs to the glycosyl hydrolase 18 family. Chitinase class III subfamily.</text>
</comment>
<dbReference type="InterPro" id="IPR001223">
    <property type="entry name" value="Glyco_hydro18_cat"/>
</dbReference>
<sequence>MKVCRLIAFIYALRHALGDTAKSSSNAQVVMYWGQTAGQKSLQSYCADGAGVDIILLAFLNTFSQNMDTPSGNIGSSCQITSGNAQGCEEVAADIDYCRSKGVKVILSLGGALGVYGLSSREEAETIGQNLWDAFGGVKQSRIPRPFGETFVDGWDFDIELYEGTEYYRYLIAKLRSNFATDPCHTYYITGAPQCPIPEPYMQKMITSAEFDYLWVQFYNNPSCSVNTQINYDEWVANIVNTPSANAKVFIGVPASPLAATGTESGSRYYLDPNALATLVRQHATNPAFGGLWPGRLGIPTVTFRIVALTFRIFAG</sequence>
<keyword evidence="3" id="KW-0378">Hydrolase</keyword>
<dbReference type="PANTHER" id="PTHR45708:SF49">
    <property type="entry name" value="ENDOCHITINASE"/>
    <property type="match status" value="1"/>
</dbReference>
<feature type="chain" id="PRO_5042084439" evidence="7">
    <location>
        <begin position="19"/>
        <end position="316"/>
    </location>
</feature>
<evidence type="ECO:0000256" key="6">
    <source>
        <dbReference type="ARBA" id="ARBA00025727"/>
    </source>
</evidence>
<dbReference type="EMBL" id="JAQJZL010000005">
    <property type="protein sequence ID" value="KAJ6041331.1"/>
    <property type="molecule type" value="Genomic_DNA"/>
</dbReference>
<evidence type="ECO:0000256" key="3">
    <source>
        <dbReference type="ARBA" id="ARBA00022801"/>
    </source>
</evidence>
<organism evidence="9 10">
    <name type="scientific">Penicillium canescens</name>
    <dbReference type="NCBI Taxonomy" id="5083"/>
    <lineage>
        <taxon>Eukaryota</taxon>
        <taxon>Fungi</taxon>
        <taxon>Dikarya</taxon>
        <taxon>Ascomycota</taxon>
        <taxon>Pezizomycotina</taxon>
        <taxon>Eurotiomycetes</taxon>
        <taxon>Eurotiomycetidae</taxon>
        <taxon>Eurotiales</taxon>
        <taxon>Aspergillaceae</taxon>
        <taxon>Penicillium</taxon>
    </lineage>
</organism>
<evidence type="ECO:0000313" key="9">
    <source>
        <dbReference type="EMBL" id="KAJ6041331.1"/>
    </source>
</evidence>
<comment type="subcellular location">
    <subcellularLocation>
        <location evidence="1">Secreted</location>
        <location evidence="1">Cell wall</location>
    </subcellularLocation>
</comment>
<reference evidence="9" key="1">
    <citation type="journal article" date="2023" name="IMA Fungus">
        <title>Comparative genomic study of the Penicillium genus elucidates a diverse pangenome and 15 lateral gene transfer events.</title>
        <authorList>
            <person name="Petersen C."/>
            <person name="Sorensen T."/>
            <person name="Nielsen M.R."/>
            <person name="Sondergaard T.E."/>
            <person name="Sorensen J.L."/>
            <person name="Fitzpatrick D.A."/>
            <person name="Frisvad J.C."/>
            <person name="Nielsen K.L."/>
        </authorList>
    </citation>
    <scope>NUCLEOTIDE SEQUENCE</scope>
    <source>
        <strain evidence="9">IBT 15450</strain>
    </source>
</reference>
<reference evidence="9" key="2">
    <citation type="submission" date="2023-01" db="EMBL/GenBank/DDBJ databases">
        <authorList>
            <person name="Petersen C."/>
        </authorList>
    </citation>
    <scope>NUCLEOTIDE SEQUENCE</scope>
    <source>
        <strain evidence="9">IBT 15450</strain>
    </source>
</reference>
<keyword evidence="7" id="KW-0732">Signal</keyword>
<dbReference type="InterPro" id="IPR017853">
    <property type="entry name" value="GH"/>
</dbReference>
<keyword evidence="10" id="KW-1185">Reference proteome</keyword>
<gene>
    <name evidence="9" type="ORF">N7460_006721</name>
</gene>
<accession>A0AAD6IC25</accession>
<feature type="signal peptide" evidence="7">
    <location>
        <begin position="1"/>
        <end position="18"/>
    </location>
</feature>
<dbReference type="PANTHER" id="PTHR45708">
    <property type="entry name" value="ENDOCHITINASE"/>
    <property type="match status" value="1"/>
</dbReference>
<comment type="function">
    <text evidence="5">GPI-anchored chitinase involved in the degradation of chitin, a component of the cell walls of fungi and exoskeletal elements of some animals (including worms and arthropods). Required to reshape the cell wall at the sites where cell wall remodeling and/or cell wall maturation actively take place such as sites of conidia formation.</text>
</comment>
<evidence type="ECO:0000256" key="5">
    <source>
        <dbReference type="ARBA" id="ARBA00024658"/>
    </source>
</evidence>
<proteinExistence type="inferred from homology"/>
<evidence type="ECO:0000259" key="8">
    <source>
        <dbReference type="PROSITE" id="PS51910"/>
    </source>
</evidence>
<dbReference type="Proteomes" id="UP001219568">
    <property type="component" value="Unassembled WGS sequence"/>
</dbReference>
<evidence type="ECO:0000313" key="10">
    <source>
        <dbReference type="Proteomes" id="UP001219568"/>
    </source>
</evidence>
<comment type="caution">
    <text evidence="9">The sequence shown here is derived from an EMBL/GenBank/DDBJ whole genome shotgun (WGS) entry which is preliminary data.</text>
</comment>
<evidence type="ECO:0000256" key="4">
    <source>
        <dbReference type="ARBA" id="ARBA00023295"/>
    </source>
</evidence>
<dbReference type="Pfam" id="PF00704">
    <property type="entry name" value="Glyco_hydro_18"/>
    <property type="match status" value="1"/>
</dbReference>